<dbReference type="OrthoDB" id="4548147at2"/>
<evidence type="ECO:0000259" key="5">
    <source>
        <dbReference type="Pfam" id="PF00288"/>
    </source>
</evidence>
<dbReference type="Gene3D" id="3.30.230.10">
    <property type="match status" value="1"/>
</dbReference>
<dbReference type="InterPro" id="IPR006204">
    <property type="entry name" value="GHMP_kinase_N_dom"/>
</dbReference>
<accession>A0A1M6SMH7</accession>
<dbReference type="RefSeq" id="WP_073088433.1">
    <property type="nucleotide sequence ID" value="NZ_FRBC01000004.1"/>
</dbReference>
<proteinExistence type="predicted"/>
<keyword evidence="3 6" id="KW-0418">Kinase</keyword>
<feature type="domain" description="GHMP kinase N-terminal" evidence="5">
    <location>
        <begin position="60"/>
        <end position="120"/>
    </location>
</feature>
<evidence type="ECO:0000256" key="3">
    <source>
        <dbReference type="ARBA" id="ARBA00022777"/>
    </source>
</evidence>
<dbReference type="InterPro" id="IPR012363">
    <property type="entry name" value="PduX"/>
</dbReference>
<dbReference type="PANTHER" id="PTHR43527">
    <property type="entry name" value="4-DIPHOSPHOCYTIDYL-2-C-METHYL-D-ERYTHRITOL KINASE, CHLOROPLASTIC"/>
    <property type="match status" value="1"/>
</dbReference>
<dbReference type="Proteomes" id="UP000184263">
    <property type="component" value="Unassembled WGS sequence"/>
</dbReference>
<evidence type="ECO:0000256" key="4">
    <source>
        <dbReference type="ARBA" id="ARBA00022840"/>
    </source>
</evidence>
<evidence type="ECO:0000256" key="1">
    <source>
        <dbReference type="ARBA" id="ARBA00022679"/>
    </source>
</evidence>
<sequence>MRLMVRVPGSCGELIQGVAHGEPFLGTCPIDRYTTVQVSDEFSGQWGLGEKSRQAFALALSRLGRETFPYGMRLQSELPQGKGMASSSADIAAVVVSVMEALHESWSLDLVMEIATQIEPTDGVFCPGLVLMNHISGRVLTRFASVPALRAAIFDVGGTVDTCAFHQEKKLVSGRAGMEEMLQAFCQAVDQGQAEQVARLATQSAFYNQAVLYKEELEVLWQLGRAHGAWGINAAHSGTVFGMWWDSAIDEKKIRLQAERIAQAAGVEFLGLAQLRSGGVEVDRV</sequence>
<dbReference type="InterPro" id="IPR014721">
    <property type="entry name" value="Ribsml_uS5_D2-typ_fold_subgr"/>
</dbReference>
<dbReference type="GO" id="GO:0005524">
    <property type="term" value="F:ATP binding"/>
    <property type="evidence" value="ECO:0007669"/>
    <property type="project" value="UniProtKB-KW"/>
</dbReference>
<gene>
    <name evidence="6" type="ORF">SAMN05216582_104150</name>
</gene>
<evidence type="ECO:0000313" key="6">
    <source>
        <dbReference type="EMBL" id="SHK45798.1"/>
    </source>
</evidence>
<keyword evidence="2" id="KW-0547">Nucleotide-binding</keyword>
<dbReference type="PIRSF" id="PIRSF033887">
    <property type="entry name" value="PduX"/>
    <property type="match status" value="1"/>
</dbReference>
<organism evidence="6 7">
    <name type="scientific">Selenomonas ruminantium</name>
    <dbReference type="NCBI Taxonomy" id="971"/>
    <lineage>
        <taxon>Bacteria</taxon>
        <taxon>Bacillati</taxon>
        <taxon>Bacillota</taxon>
        <taxon>Negativicutes</taxon>
        <taxon>Selenomonadales</taxon>
        <taxon>Selenomonadaceae</taxon>
        <taxon>Selenomonas</taxon>
    </lineage>
</organism>
<protein>
    <submittedName>
        <fullName evidence="6">Threonine kinase</fullName>
    </submittedName>
</protein>
<dbReference type="SUPFAM" id="SSF54211">
    <property type="entry name" value="Ribosomal protein S5 domain 2-like"/>
    <property type="match status" value="1"/>
</dbReference>
<name>A0A1M6SMH7_SELRU</name>
<keyword evidence="1" id="KW-0808">Transferase</keyword>
<dbReference type="Pfam" id="PF00288">
    <property type="entry name" value="GHMP_kinases_N"/>
    <property type="match status" value="1"/>
</dbReference>
<evidence type="ECO:0000256" key="2">
    <source>
        <dbReference type="ARBA" id="ARBA00022741"/>
    </source>
</evidence>
<reference evidence="6 7" key="1">
    <citation type="submission" date="2016-11" db="EMBL/GenBank/DDBJ databases">
        <authorList>
            <person name="Jaros S."/>
            <person name="Januszkiewicz K."/>
            <person name="Wedrychowicz H."/>
        </authorList>
    </citation>
    <scope>NUCLEOTIDE SEQUENCE [LARGE SCALE GENOMIC DNA]</scope>
    <source>
        <strain evidence="6 7">HD4</strain>
    </source>
</reference>
<dbReference type="EMBL" id="FRBC01000004">
    <property type="protein sequence ID" value="SHK45798.1"/>
    <property type="molecule type" value="Genomic_DNA"/>
</dbReference>
<evidence type="ECO:0000313" key="7">
    <source>
        <dbReference type="Proteomes" id="UP000184263"/>
    </source>
</evidence>
<dbReference type="InterPro" id="IPR020568">
    <property type="entry name" value="Ribosomal_Su5_D2-typ_SF"/>
</dbReference>
<dbReference type="GO" id="GO:0050515">
    <property type="term" value="F:4-(cytidine 5'-diphospho)-2-C-methyl-D-erythritol kinase activity"/>
    <property type="evidence" value="ECO:0007669"/>
    <property type="project" value="TreeGrafter"/>
</dbReference>
<dbReference type="AlphaFoldDB" id="A0A1M6SMH7"/>
<dbReference type="PANTHER" id="PTHR43527:SF1">
    <property type="entry name" value="L-THREONINE KINASE"/>
    <property type="match status" value="1"/>
</dbReference>
<keyword evidence="4" id="KW-0067">ATP-binding</keyword>